<sequence>MKEYRRFIALYTAFDGTLAFFLGILLQPRLYFPATGGVIQGVARDLYLWLGPEKGEPLVKMAMVGVVWMAVNVITCQDGALIYRFTVVATNQIYHDLIMRPIVVIVTVICDAFLCILFSVLCYISIADFKDVPQFQQVYLEMAGPHIFDGVPKDAIWIWYEQTGTKTLYFLTCILSGFLASEIFCLGLGFVILRTLKKNAANFSAKTYKLHQQLTILLILQLLTPIIFFIVPISASIFAMIFNLKYQKPADDIGFIFFSLYSSSNSSLTIIFVSPYRKFTWDHTFGLVTKWIPWCKRDTSLAVILPQKSTGFTINSQNMRNMN</sequence>
<dbReference type="WBParaSite" id="JU765_v2.g12733.t1">
    <property type="protein sequence ID" value="JU765_v2.g12733.t1"/>
    <property type="gene ID" value="JU765_v2.g12733"/>
</dbReference>
<protein>
    <submittedName>
        <fullName evidence="2">Uncharacterized protein</fullName>
    </submittedName>
</protein>
<organism evidence="1 2">
    <name type="scientific">Panagrolaimus sp. JU765</name>
    <dbReference type="NCBI Taxonomy" id="591449"/>
    <lineage>
        <taxon>Eukaryota</taxon>
        <taxon>Metazoa</taxon>
        <taxon>Ecdysozoa</taxon>
        <taxon>Nematoda</taxon>
        <taxon>Chromadorea</taxon>
        <taxon>Rhabditida</taxon>
        <taxon>Tylenchina</taxon>
        <taxon>Panagrolaimomorpha</taxon>
        <taxon>Panagrolaimoidea</taxon>
        <taxon>Panagrolaimidae</taxon>
        <taxon>Panagrolaimus</taxon>
    </lineage>
</organism>
<accession>A0AC34Q3Y5</accession>
<reference evidence="2" key="1">
    <citation type="submission" date="2022-11" db="UniProtKB">
        <authorList>
            <consortium name="WormBaseParasite"/>
        </authorList>
    </citation>
    <scope>IDENTIFICATION</scope>
</reference>
<evidence type="ECO:0000313" key="2">
    <source>
        <dbReference type="WBParaSite" id="JU765_v2.g12733.t1"/>
    </source>
</evidence>
<evidence type="ECO:0000313" key="1">
    <source>
        <dbReference type="Proteomes" id="UP000887576"/>
    </source>
</evidence>
<proteinExistence type="predicted"/>
<dbReference type="Proteomes" id="UP000887576">
    <property type="component" value="Unplaced"/>
</dbReference>
<name>A0AC34Q3Y5_9BILA</name>